<dbReference type="GO" id="GO:0022857">
    <property type="term" value="F:transmembrane transporter activity"/>
    <property type="evidence" value="ECO:0007669"/>
    <property type="project" value="TreeGrafter"/>
</dbReference>
<keyword evidence="3 6" id="KW-0067">ATP-binding</keyword>
<dbReference type="PROSITE" id="PS00211">
    <property type="entry name" value="ABC_TRANSPORTER_1"/>
    <property type="match status" value="1"/>
</dbReference>
<dbReference type="InterPro" id="IPR003593">
    <property type="entry name" value="AAA+_ATPase"/>
</dbReference>
<dbReference type="CDD" id="cd03255">
    <property type="entry name" value="ABC_MJ0796_LolCDE_FtsE"/>
    <property type="match status" value="1"/>
</dbReference>
<sequence>MMVIELEGVKRIYQLSMPRRGKKDHGINDQETEVRALRGVDLSVEAGDFVAVRGPSGSGKSTLMNILGCLDKPDEGRYRLDGIETAGLGSGDTAVIRNRKIGFVFQSFNLLPRTTALENVERPLLYRRLLTGEGKKQFSGGRERKDRAAAVLRELGLENRMDHLPSQLSGGQQQRVAIARAMVNDPAFILADEPTGNLDTEMSLEILGIFQDLNRRGKTIIMVTHEPEYAAYCRRIVTLRDGRIVSDKTIPRPADAVLNLKKLREQNAGIEKEES</sequence>
<dbReference type="InterPro" id="IPR017911">
    <property type="entry name" value="MacB-like_ATP-bd"/>
</dbReference>
<evidence type="ECO:0000256" key="3">
    <source>
        <dbReference type="ARBA" id="ARBA00022840"/>
    </source>
</evidence>
<dbReference type="SUPFAM" id="SSF52540">
    <property type="entry name" value="P-loop containing nucleoside triphosphate hydrolases"/>
    <property type="match status" value="1"/>
</dbReference>
<evidence type="ECO:0000259" key="5">
    <source>
        <dbReference type="PROSITE" id="PS50893"/>
    </source>
</evidence>
<dbReference type="PANTHER" id="PTHR24220">
    <property type="entry name" value="IMPORT ATP-BINDING PROTEIN"/>
    <property type="match status" value="1"/>
</dbReference>
<dbReference type="AlphaFoldDB" id="A0A7T8BCT1"/>
<evidence type="ECO:0000256" key="2">
    <source>
        <dbReference type="ARBA" id="ARBA00022741"/>
    </source>
</evidence>
<evidence type="ECO:0000256" key="1">
    <source>
        <dbReference type="ARBA" id="ARBA00022448"/>
    </source>
</evidence>
<dbReference type="FunFam" id="3.40.50.300:FF:000032">
    <property type="entry name" value="Export ABC transporter ATP-binding protein"/>
    <property type="match status" value="1"/>
</dbReference>
<name>A0A7T8BCT1_9SPIR</name>
<dbReference type="GO" id="GO:0016887">
    <property type="term" value="F:ATP hydrolysis activity"/>
    <property type="evidence" value="ECO:0007669"/>
    <property type="project" value="InterPro"/>
</dbReference>
<evidence type="ECO:0000313" key="7">
    <source>
        <dbReference type="Proteomes" id="UP000595917"/>
    </source>
</evidence>
<keyword evidence="1" id="KW-0813">Transport</keyword>
<dbReference type="InterPro" id="IPR027417">
    <property type="entry name" value="P-loop_NTPase"/>
</dbReference>
<dbReference type="InterPro" id="IPR003439">
    <property type="entry name" value="ABC_transporter-like_ATP-bd"/>
</dbReference>
<dbReference type="Proteomes" id="UP000595917">
    <property type="component" value="Chromosome"/>
</dbReference>
<dbReference type="KEGG" id="bhc:JFL75_17550"/>
<proteinExistence type="inferred from homology"/>
<comment type="similarity">
    <text evidence="4">Belongs to the ABC transporter superfamily. Macrolide exporter (TC 3.A.1.122) family.</text>
</comment>
<protein>
    <submittedName>
        <fullName evidence="6">ABC transporter ATP-binding protein</fullName>
    </submittedName>
</protein>
<organism evidence="6 7">
    <name type="scientific">Breznakiella homolactica</name>
    <dbReference type="NCBI Taxonomy" id="2798577"/>
    <lineage>
        <taxon>Bacteria</taxon>
        <taxon>Pseudomonadati</taxon>
        <taxon>Spirochaetota</taxon>
        <taxon>Spirochaetia</taxon>
        <taxon>Spirochaetales</taxon>
        <taxon>Breznakiellaceae</taxon>
        <taxon>Breznakiella</taxon>
    </lineage>
</organism>
<dbReference type="Gene3D" id="3.40.50.300">
    <property type="entry name" value="P-loop containing nucleotide triphosphate hydrolases"/>
    <property type="match status" value="1"/>
</dbReference>
<evidence type="ECO:0000313" key="6">
    <source>
        <dbReference type="EMBL" id="QQO11435.1"/>
    </source>
</evidence>
<dbReference type="InterPro" id="IPR017871">
    <property type="entry name" value="ABC_transporter-like_CS"/>
</dbReference>
<feature type="domain" description="ABC transporter" evidence="5">
    <location>
        <begin position="4"/>
        <end position="266"/>
    </location>
</feature>
<dbReference type="Pfam" id="PF00005">
    <property type="entry name" value="ABC_tran"/>
    <property type="match status" value="1"/>
</dbReference>
<dbReference type="EMBL" id="CP067089">
    <property type="protein sequence ID" value="QQO11435.1"/>
    <property type="molecule type" value="Genomic_DNA"/>
</dbReference>
<dbReference type="GO" id="GO:0098796">
    <property type="term" value="C:membrane protein complex"/>
    <property type="evidence" value="ECO:0007669"/>
    <property type="project" value="UniProtKB-ARBA"/>
</dbReference>
<dbReference type="PROSITE" id="PS50893">
    <property type="entry name" value="ABC_TRANSPORTER_2"/>
    <property type="match status" value="1"/>
</dbReference>
<dbReference type="GO" id="GO:0005524">
    <property type="term" value="F:ATP binding"/>
    <property type="evidence" value="ECO:0007669"/>
    <property type="project" value="UniProtKB-KW"/>
</dbReference>
<accession>A0A7T8BCT1</accession>
<reference evidence="6" key="1">
    <citation type="submission" date="2021-01" db="EMBL/GenBank/DDBJ databases">
        <title>Description of Breznakiella homolactica.</title>
        <authorList>
            <person name="Song Y."/>
            <person name="Brune A."/>
        </authorList>
    </citation>
    <scope>NUCLEOTIDE SEQUENCE</scope>
    <source>
        <strain evidence="6">RmG30</strain>
    </source>
</reference>
<gene>
    <name evidence="6" type="ORF">JFL75_17550</name>
</gene>
<keyword evidence="7" id="KW-1185">Reference proteome</keyword>
<dbReference type="GO" id="GO:0005886">
    <property type="term" value="C:plasma membrane"/>
    <property type="evidence" value="ECO:0007669"/>
    <property type="project" value="TreeGrafter"/>
</dbReference>
<keyword evidence="2" id="KW-0547">Nucleotide-binding</keyword>
<dbReference type="InterPro" id="IPR015854">
    <property type="entry name" value="ABC_transpr_LolD-like"/>
</dbReference>
<dbReference type="PANTHER" id="PTHR24220:SF86">
    <property type="entry name" value="ABC TRANSPORTER ABCH.1"/>
    <property type="match status" value="1"/>
</dbReference>
<evidence type="ECO:0000256" key="4">
    <source>
        <dbReference type="ARBA" id="ARBA00038388"/>
    </source>
</evidence>
<dbReference type="SMART" id="SM00382">
    <property type="entry name" value="AAA"/>
    <property type="match status" value="1"/>
</dbReference>